<sequence length="119" mass="13175">MVESQAGILFTHGMTLKRDFENEEIPIQHTIYSDFHVKASIIDQNALEYGATEICENCITLQNINSIALSKPGAKNKLRILCSLKQPNQAMMKVVDPPTVTGDSVYCALTESGLLDSRF</sequence>
<dbReference type="EMBL" id="MGGL01000008">
    <property type="protein sequence ID" value="OGM26951.1"/>
    <property type="molecule type" value="Genomic_DNA"/>
</dbReference>
<reference evidence="1 2" key="1">
    <citation type="journal article" date="2016" name="Nat. Commun.">
        <title>Thousands of microbial genomes shed light on interconnected biogeochemical processes in an aquifer system.</title>
        <authorList>
            <person name="Anantharaman K."/>
            <person name="Brown C.T."/>
            <person name="Hug L.A."/>
            <person name="Sharon I."/>
            <person name="Castelle C.J."/>
            <person name="Probst A.J."/>
            <person name="Thomas B.C."/>
            <person name="Singh A."/>
            <person name="Wilkins M.J."/>
            <person name="Karaoz U."/>
            <person name="Brodie E.L."/>
            <person name="Williams K.H."/>
            <person name="Hubbard S.S."/>
            <person name="Banfield J.F."/>
        </authorList>
    </citation>
    <scope>NUCLEOTIDE SEQUENCE [LARGE SCALE GENOMIC DNA]</scope>
</reference>
<comment type="caution">
    <text evidence="1">The sequence shown here is derived from an EMBL/GenBank/DDBJ whole genome shotgun (WGS) entry which is preliminary data.</text>
</comment>
<accession>A0A1F7YHX7</accession>
<dbReference type="AlphaFoldDB" id="A0A1F7YHX7"/>
<gene>
    <name evidence="1" type="ORF">A2628_05925</name>
</gene>
<name>A0A1F7YHX7_9BACT</name>
<organism evidence="1 2">
    <name type="scientific">Candidatus Woesebacteria bacterium RIFCSPHIGHO2_01_FULL_40_22</name>
    <dbReference type="NCBI Taxonomy" id="1802499"/>
    <lineage>
        <taxon>Bacteria</taxon>
        <taxon>Candidatus Woeseibacteriota</taxon>
    </lineage>
</organism>
<proteinExistence type="predicted"/>
<protein>
    <submittedName>
        <fullName evidence="1">Uncharacterized protein</fullName>
    </submittedName>
</protein>
<dbReference type="Proteomes" id="UP000179221">
    <property type="component" value="Unassembled WGS sequence"/>
</dbReference>
<evidence type="ECO:0000313" key="1">
    <source>
        <dbReference type="EMBL" id="OGM26951.1"/>
    </source>
</evidence>
<evidence type="ECO:0000313" key="2">
    <source>
        <dbReference type="Proteomes" id="UP000179221"/>
    </source>
</evidence>